<dbReference type="InterPro" id="IPR029044">
    <property type="entry name" value="Nucleotide-diphossugar_trans"/>
</dbReference>
<dbReference type="PROSITE" id="PS51998">
    <property type="entry name" value="DEK_C"/>
    <property type="match status" value="1"/>
</dbReference>
<dbReference type="SUPFAM" id="SSF55856">
    <property type="entry name" value="Cytochrome b5-like heme/steroid binding domain"/>
    <property type="match status" value="1"/>
</dbReference>
<feature type="domain" description="DEK-C" evidence="12">
    <location>
        <begin position="1708"/>
        <end position="1764"/>
    </location>
</feature>
<evidence type="ECO:0000313" key="14">
    <source>
        <dbReference type="Proteomes" id="UP000800093"/>
    </source>
</evidence>
<dbReference type="GO" id="GO:0030428">
    <property type="term" value="C:cell septum"/>
    <property type="evidence" value="ECO:0007669"/>
    <property type="project" value="TreeGrafter"/>
</dbReference>
<evidence type="ECO:0000256" key="10">
    <source>
        <dbReference type="ARBA" id="ARBA00049510"/>
    </source>
</evidence>
<keyword evidence="3" id="KW-1003">Cell membrane</keyword>
<evidence type="ECO:0000256" key="7">
    <source>
        <dbReference type="ARBA" id="ARBA00022989"/>
    </source>
</evidence>
<comment type="subcellular location">
    <subcellularLocation>
        <location evidence="1">Cell membrane</location>
        <topology evidence="1">Multi-pass membrane protein</topology>
    </subcellularLocation>
</comment>
<dbReference type="InterPro" id="IPR004835">
    <property type="entry name" value="Chitin_synth"/>
</dbReference>
<keyword evidence="4" id="KW-0328">Glycosyltransferase</keyword>
<feature type="transmembrane region" description="Helical" evidence="11">
    <location>
        <begin position="1459"/>
        <end position="1480"/>
    </location>
</feature>
<dbReference type="InterPro" id="IPR027417">
    <property type="entry name" value="P-loop_NTPase"/>
</dbReference>
<evidence type="ECO:0000256" key="9">
    <source>
        <dbReference type="ARBA" id="ARBA00023180"/>
    </source>
</evidence>
<dbReference type="SUPFAM" id="SSF109715">
    <property type="entry name" value="DEK C-terminal domain"/>
    <property type="match status" value="1"/>
</dbReference>
<keyword evidence="8 11" id="KW-0472">Membrane</keyword>
<evidence type="ECO:0000256" key="2">
    <source>
        <dbReference type="ARBA" id="ARBA00012543"/>
    </source>
</evidence>
<evidence type="ECO:0000256" key="8">
    <source>
        <dbReference type="ARBA" id="ARBA00023136"/>
    </source>
</evidence>
<evidence type="ECO:0000313" key="13">
    <source>
        <dbReference type="EMBL" id="KAF2265946.1"/>
    </source>
</evidence>
<dbReference type="SMART" id="SM01117">
    <property type="entry name" value="Cyt-b5"/>
    <property type="match status" value="2"/>
</dbReference>
<keyword evidence="6 11" id="KW-0812">Transmembrane</keyword>
<dbReference type="OrthoDB" id="370884at2759"/>
<reference evidence="14" key="1">
    <citation type="journal article" date="2020" name="Stud. Mycol.">
        <title>101 Dothideomycetes genomes: A test case for predicting lifestyles and emergence of pathogens.</title>
        <authorList>
            <person name="Haridas S."/>
            <person name="Albert R."/>
            <person name="Binder M."/>
            <person name="Bloem J."/>
            <person name="LaButti K."/>
            <person name="Salamov A."/>
            <person name="Andreopoulos B."/>
            <person name="Baker S."/>
            <person name="Barry K."/>
            <person name="Bills G."/>
            <person name="Bluhm B."/>
            <person name="Cannon C."/>
            <person name="Castanera R."/>
            <person name="Culley D."/>
            <person name="Daum C."/>
            <person name="Ezra D."/>
            <person name="Gonzalez J."/>
            <person name="Henrissat B."/>
            <person name="Kuo A."/>
            <person name="Liang C."/>
            <person name="Lipzen A."/>
            <person name="Lutzoni F."/>
            <person name="Magnuson J."/>
            <person name="Mondo S."/>
            <person name="Nolan M."/>
            <person name="Ohm R."/>
            <person name="Pangilinan J."/>
            <person name="Park H.-J."/>
            <person name="Ramirez L."/>
            <person name="Alfaro M."/>
            <person name="Sun H."/>
            <person name="Tritt A."/>
            <person name="Yoshinaga Y."/>
            <person name="Zwiers L.-H."/>
            <person name="Turgeon B."/>
            <person name="Goodwin S."/>
            <person name="Spatafora J."/>
            <person name="Crous P."/>
            <person name="Grigoriev I."/>
        </authorList>
    </citation>
    <scope>NUCLEOTIDE SEQUENCE [LARGE SCALE GENOMIC DNA]</scope>
    <source>
        <strain evidence="14">CBS 304.66</strain>
    </source>
</reference>
<evidence type="ECO:0000256" key="3">
    <source>
        <dbReference type="ARBA" id="ARBA00022475"/>
    </source>
</evidence>
<dbReference type="SUPFAM" id="SSF52540">
    <property type="entry name" value="P-loop containing nucleoside triphosphate hydrolases"/>
    <property type="match status" value="1"/>
</dbReference>
<dbReference type="GO" id="GO:0004100">
    <property type="term" value="F:chitin synthase activity"/>
    <property type="evidence" value="ECO:0007669"/>
    <property type="project" value="UniProtKB-EC"/>
</dbReference>
<feature type="transmembrane region" description="Helical" evidence="11">
    <location>
        <begin position="774"/>
        <end position="794"/>
    </location>
</feature>
<sequence>MSFVNNSRMSVYSTASAAGPRPGNPSNQLSTSTLLNALHSTYGMSQPYNLEASTSVVVNTWVNARTMANDRIGGTVDLQLGRKAWEHARRRAEDGCIILGSLHESTPSLFSPFISGLPLSIPGSFYTALEALKAFTHCVTPQNPSYPRHSALAAVFTINLAGNLVGAEIKLSTSGIDTRQGLLSVPAHTGFRAFDVFYYLNSSSASKMEREFLDLKPLSEYSLLNRSGTYNPPSYLPDVDDQAAAEDFRANLKAIGIKGQRLQNLLAALAGLLKLGDTLNYMIDDDALEAICQDCAVLLDVAPETFRDKLSLQEREIAIAGLYEAIVDVVVAHANATIKEDLRQSRAAAFSSNSSDVDQRILTPPSDDEVGDIVNITVVEIPSKGLGKAIALRTVFDDSEGINAEMKEDGVQVIPAGNSVLENMRDAVQSCEADLGVEGLALRQRESDIEKREIVLEKIAFDIPDEQNFTKETLMPVDGEGIVLGKRGRFNLPIVVASSRIWFHLTLHPTDASPSSLTQDLNASWNAATISRQLRDWRLPEWANRRNKHLDFTADFDFHEFYARYHLLGCMEGKDGILNWTVERGWSNGEVVVGHQRLWIREGPWWEAESQLDLKGQEVDSANMLGNMVGAGGLESGYSTQSPAMGSGFFPPMPDLTPQGSSTNLLQRQHSSATMGARSAIGARSVAPTTTPTLQNRTGDYGLGTKGDDNKGITYYDAETGGGVVVSEAPISKTRKIWVAFVWAVTFWIPSPLLKFAGRMKRPDVRMAWREKVVLVLLILLMNGIIVFYIVVFGKLLCPDKDKVWNAKEVSHHQGENDFYVSHHGSVYDISKWWRKQHSDATIKTDRENMQPLAGLDMTPYIVPPIWRACPRLVTDYLIELTPNTTVEYPQAVHTSGNRTNYPDSDKLKDDTWYPNVFMPKMREFRKGDLVWESKKIKDEGLNQNHMWFTLNDRVYDLTDYFHTQDVQDDRPQYSFLDPALEKMVQNYAGQNLQERFTNELNDTAQRDNLQCLDNMFYVGKTDFRSTARCKVNDYILLAFTIILCSVILTKFLAALQLGSKRRPANQDKFVICQVPAYTEGEDQLRKGLDSLTALAYDNKRKLICVICDGMIVGGGNDRPTPKIVLDILGVDPKVDPPALPFKSVGQGSEQLNYGKVYSGLYEFEGNVVPYIVVVKMGKESEQSKSKPGNRGKRDSQILLMSFLNRVHHRAPMNPLELEMFHQINNIIGVDPELYEYLLMVDADTMVRPDSLNRLVASCANDSKIAGICGETSLENEERSWWTMIQVYEYYISHHLAKAFESLFGSVTCLPGCFCMYRLRTADKGKPLIISDKVIKEYADCNVDTLHKKNLLSLGEDRYLTTLMTKHFPNMSYKFVPDAYALTAAPETFSILLSQRRRWINSTIHNLAELVFLKDLCGFCCFSMRFVVFVDLFGTITFPATCAYLVYLIYLVASKSGQFPMFSIIILAAVYGLQAIIFIIKRQWQHVGWMIIYILAFPIYSFVLPLYSFWKQDDFSWGNTRIVIGEKGVKQVVMQDDEGFDPKSIPLQRWDDYALANGLPGRRGLIGQSSEKGGHSAYDDDGYEMNDMQSVYSSVKPASTIMSNMHHISHMPPQSPGPYQGMQARQSQYSSFSRYQDNPDNGRLMSMGNMSDHYNTSPYGNRPSMAGFQSSDNLMSASTPPINRARSPLGYSQSRPGSTVNFQSMMNGPSDSQIIEVVQACLREADLDRVTKKQIVALAEQRLQTQLTGERRIFLNQQIDLELANML</sequence>
<feature type="transmembrane region" description="Helical" evidence="11">
    <location>
        <begin position="737"/>
        <end position="754"/>
    </location>
</feature>
<dbReference type="GO" id="GO:0016459">
    <property type="term" value="C:myosin complex"/>
    <property type="evidence" value="ECO:0007669"/>
    <property type="project" value="InterPro"/>
</dbReference>
<dbReference type="GO" id="GO:0003774">
    <property type="term" value="F:cytoskeletal motor activity"/>
    <property type="evidence" value="ECO:0007669"/>
    <property type="project" value="InterPro"/>
</dbReference>
<dbReference type="InterPro" id="IPR001609">
    <property type="entry name" value="Myosin_head_motor_dom-like"/>
</dbReference>
<keyword evidence="14" id="KW-1185">Reference proteome</keyword>
<dbReference type="Pfam" id="PF00173">
    <property type="entry name" value="Cyt-b5"/>
    <property type="match status" value="1"/>
</dbReference>
<dbReference type="PANTHER" id="PTHR22914">
    <property type="entry name" value="CHITIN SYNTHASE"/>
    <property type="match status" value="1"/>
</dbReference>
<protein>
    <recommendedName>
        <fullName evidence="2">chitin synthase</fullName>
        <ecNumber evidence="2">2.4.1.16</ecNumber>
    </recommendedName>
</protein>
<feature type="transmembrane region" description="Helical" evidence="11">
    <location>
        <begin position="1487"/>
        <end position="1510"/>
    </location>
</feature>
<gene>
    <name evidence="13" type="ORF">CC78DRAFT_492699</name>
</gene>
<keyword evidence="9" id="KW-0325">Glycoprotein</keyword>
<evidence type="ECO:0000256" key="11">
    <source>
        <dbReference type="SAM" id="Phobius"/>
    </source>
</evidence>
<dbReference type="Proteomes" id="UP000800093">
    <property type="component" value="Unassembled WGS sequence"/>
</dbReference>
<dbReference type="GO" id="GO:0005886">
    <property type="term" value="C:plasma membrane"/>
    <property type="evidence" value="ECO:0007669"/>
    <property type="project" value="UniProtKB-SubCell"/>
</dbReference>
<dbReference type="Pfam" id="PF08766">
    <property type="entry name" value="DEK_C"/>
    <property type="match status" value="1"/>
</dbReference>
<keyword evidence="7 11" id="KW-1133">Transmembrane helix</keyword>
<evidence type="ECO:0000256" key="1">
    <source>
        <dbReference type="ARBA" id="ARBA00004651"/>
    </source>
</evidence>
<dbReference type="InterPro" id="IPR014876">
    <property type="entry name" value="DEK_C"/>
</dbReference>
<dbReference type="PANTHER" id="PTHR22914:SF13">
    <property type="entry name" value="CHITIN SYNTHASE"/>
    <property type="match status" value="1"/>
</dbReference>
<dbReference type="SMART" id="SM00242">
    <property type="entry name" value="MYSc"/>
    <property type="match status" value="1"/>
</dbReference>
<dbReference type="Pfam" id="PF03142">
    <property type="entry name" value="Chitin_synth_2"/>
    <property type="match status" value="1"/>
</dbReference>
<evidence type="ECO:0000259" key="12">
    <source>
        <dbReference type="PROSITE" id="PS51998"/>
    </source>
</evidence>
<dbReference type="CDD" id="cd04190">
    <property type="entry name" value="Chitin_synth_C"/>
    <property type="match status" value="1"/>
</dbReference>
<dbReference type="FunFam" id="1.10.10.820:FF:000010">
    <property type="entry name" value="Chitin synthase 6"/>
    <property type="match status" value="1"/>
</dbReference>
<organism evidence="13 14">
    <name type="scientific">Lojkania enalia</name>
    <dbReference type="NCBI Taxonomy" id="147567"/>
    <lineage>
        <taxon>Eukaryota</taxon>
        <taxon>Fungi</taxon>
        <taxon>Dikarya</taxon>
        <taxon>Ascomycota</taxon>
        <taxon>Pezizomycotina</taxon>
        <taxon>Dothideomycetes</taxon>
        <taxon>Pleosporomycetidae</taxon>
        <taxon>Pleosporales</taxon>
        <taxon>Pleosporales incertae sedis</taxon>
        <taxon>Lojkania</taxon>
    </lineage>
</organism>
<feature type="transmembrane region" description="Helical" evidence="11">
    <location>
        <begin position="1432"/>
        <end position="1453"/>
    </location>
</feature>
<evidence type="ECO:0000256" key="6">
    <source>
        <dbReference type="ARBA" id="ARBA00022692"/>
    </source>
</evidence>
<name>A0A9P4N8Q0_9PLEO</name>
<evidence type="ECO:0000256" key="5">
    <source>
        <dbReference type="ARBA" id="ARBA00022679"/>
    </source>
</evidence>
<dbReference type="InterPro" id="IPR001199">
    <property type="entry name" value="Cyt_B5-like_heme/steroid-bd"/>
</dbReference>
<evidence type="ECO:0000256" key="4">
    <source>
        <dbReference type="ARBA" id="ARBA00022676"/>
    </source>
</evidence>
<dbReference type="EC" id="2.4.1.16" evidence="2"/>
<dbReference type="Gene3D" id="1.10.10.820">
    <property type="match status" value="1"/>
</dbReference>
<dbReference type="EMBL" id="ML986602">
    <property type="protein sequence ID" value="KAF2265946.1"/>
    <property type="molecule type" value="Genomic_DNA"/>
</dbReference>
<keyword evidence="5" id="KW-0808">Transferase</keyword>
<comment type="catalytic activity">
    <reaction evidence="10">
        <text>[(1-&gt;4)-N-acetyl-beta-D-glucosaminyl](n) + UDP-N-acetyl-alpha-D-glucosamine = [(1-&gt;4)-N-acetyl-beta-D-glucosaminyl](n+1) + UDP + H(+)</text>
        <dbReference type="Rhea" id="RHEA:16637"/>
        <dbReference type="Rhea" id="RHEA-COMP:9593"/>
        <dbReference type="Rhea" id="RHEA-COMP:9595"/>
        <dbReference type="ChEBI" id="CHEBI:15378"/>
        <dbReference type="ChEBI" id="CHEBI:17029"/>
        <dbReference type="ChEBI" id="CHEBI:57705"/>
        <dbReference type="ChEBI" id="CHEBI:58223"/>
        <dbReference type="EC" id="2.4.1.16"/>
    </reaction>
    <physiologicalReaction direction="left-to-right" evidence="10">
        <dbReference type="Rhea" id="RHEA:16638"/>
    </physiologicalReaction>
</comment>
<dbReference type="Gene3D" id="3.10.120.10">
    <property type="entry name" value="Cytochrome b5-like heme/steroid binding domain"/>
    <property type="match status" value="1"/>
</dbReference>
<dbReference type="Gene3D" id="1.10.10.60">
    <property type="entry name" value="Homeodomain-like"/>
    <property type="match status" value="1"/>
</dbReference>
<dbReference type="InterPro" id="IPR036400">
    <property type="entry name" value="Cyt_B5-like_heme/steroid_sf"/>
</dbReference>
<dbReference type="GO" id="GO:0006031">
    <property type="term" value="P:chitin biosynthetic process"/>
    <property type="evidence" value="ECO:0007669"/>
    <property type="project" value="TreeGrafter"/>
</dbReference>
<feature type="transmembrane region" description="Helical" evidence="11">
    <location>
        <begin position="1035"/>
        <end position="1054"/>
    </location>
</feature>
<dbReference type="SUPFAM" id="SSF53448">
    <property type="entry name" value="Nucleotide-diphospho-sugar transferases"/>
    <property type="match status" value="1"/>
</dbReference>
<dbReference type="GO" id="GO:0031505">
    <property type="term" value="P:fungal-type cell wall organization"/>
    <property type="evidence" value="ECO:0007669"/>
    <property type="project" value="TreeGrafter"/>
</dbReference>
<dbReference type="GO" id="GO:0005524">
    <property type="term" value="F:ATP binding"/>
    <property type="evidence" value="ECO:0007669"/>
    <property type="project" value="InterPro"/>
</dbReference>
<accession>A0A9P4N8Q0</accession>
<proteinExistence type="predicted"/>
<comment type="caution">
    <text evidence="13">The sequence shown here is derived from an EMBL/GenBank/DDBJ whole genome shotgun (WGS) entry which is preliminary data.</text>
</comment>